<feature type="domain" description="DUF7507" evidence="1">
    <location>
        <begin position="39"/>
        <end position="140"/>
    </location>
</feature>
<evidence type="ECO:0000259" key="1">
    <source>
        <dbReference type="Pfam" id="PF24346"/>
    </source>
</evidence>
<dbReference type="Pfam" id="PF24346">
    <property type="entry name" value="DUF7507"/>
    <property type="match status" value="1"/>
</dbReference>
<accession>A0ABW9FZ24</accession>
<sequence length="248" mass="24113">MRNFGAAFRILVIAVLTSLVALTTVAFGPTSIAQPTASGLSLVKSATPSFGLRSGDTVTYSFLVSNTGATPISQVGVDETAFTGSGSAPQATCPSGTLQPGQSVNCTATYGVTDADQAACFIGNTATATGQDPQGNPVTSAPSAARVVTNCGNAVAGSAILPAVGSPVFGSPLLGSLAAGSLGAGLGSLGLGSLGVLGALGAWTLSTPYQPPAASCPNPVFPNVPFLNVPCPPNQNAPDQNAPGPGAP</sequence>
<name>A0ABW9FZ24_9NOCA</name>
<keyword evidence="3" id="KW-1185">Reference proteome</keyword>
<reference evidence="2 3" key="1">
    <citation type="submission" date="2023-11" db="EMBL/GenBank/DDBJ databases">
        <authorList>
            <person name="Val-Calvo J."/>
            <person name="Scortti M."/>
            <person name="Vazquez-Boland J."/>
        </authorList>
    </citation>
    <scope>NUCLEOTIDE SEQUENCE [LARGE SCALE GENOMIC DNA]</scope>
    <source>
        <strain evidence="2 3">DSM 46662</strain>
    </source>
</reference>
<dbReference type="InterPro" id="IPR055354">
    <property type="entry name" value="DUF7507"/>
</dbReference>
<organism evidence="2 3">
    <name type="scientific">Prescottella soli</name>
    <dbReference type="NCBI Taxonomy" id="1543852"/>
    <lineage>
        <taxon>Bacteria</taxon>
        <taxon>Bacillati</taxon>
        <taxon>Actinomycetota</taxon>
        <taxon>Actinomycetes</taxon>
        <taxon>Mycobacteriales</taxon>
        <taxon>Nocardiaceae</taxon>
        <taxon>Prescottella</taxon>
    </lineage>
</organism>
<dbReference type="RefSeq" id="WP_348610280.1">
    <property type="nucleotide sequence ID" value="NZ_CP157276.1"/>
</dbReference>
<gene>
    <name evidence="2" type="ORF">ABEU19_004417</name>
</gene>
<dbReference type="Proteomes" id="UP001629744">
    <property type="component" value="Unassembled WGS sequence"/>
</dbReference>
<dbReference type="EMBL" id="JBDLNU010000006">
    <property type="protein sequence ID" value="MFM1730876.1"/>
    <property type="molecule type" value="Genomic_DNA"/>
</dbReference>
<comment type="caution">
    <text evidence="2">The sequence shown here is derived from an EMBL/GenBank/DDBJ whole genome shotgun (WGS) entry which is preliminary data.</text>
</comment>
<protein>
    <recommendedName>
        <fullName evidence="1">DUF7507 domain-containing protein</fullName>
    </recommendedName>
</protein>
<evidence type="ECO:0000313" key="3">
    <source>
        <dbReference type="Proteomes" id="UP001629744"/>
    </source>
</evidence>
<evidence type="ECO:0000313" key="2">
    <source>
        <dbReference type="EMBL" id="MFM1730876.1"/>
    </source>
</evidence>
<proteinExistence type="predicted"/>